<evidence type="ECO:0000256" key="2">
    <source>
        <dbReference type="ARBA" id="ARBA00023004"/>
    </source>
</evidence>
<comment type="similarity">
    <text evidence="3">Belongs to the iron/ascorbate-dependent oxidoreductase family.</text>
</comment>
<evidence type="ECO:0000256" key="4">
    <source>
        <dbReference type="SAM" id="MobiDB-lite"/>
    </source>
</evidence>
<name>A0ABP0W3B2_9BRYO</name>
<dbReference type="Gene3D" id="2.60.120.330">
    <property type="entry name" value="B-lactam Antibiotic, Isopenicillin N Synthase, Chain"/>
    <property type="match status" value="1"/>
</dbReference>
<feature type="region of interest" description="Disordered" evidence="4">
    <location>
        <begin position="1"/>
        <end position="22"/>
    </location>
</feature>
<keyword evidence="7" id="KW-1185">Reference proteome</keyword>
<dbReference type="EMBL" id="OZ020107">
    <property type="protein sequence ID" value="CAK9259830.1"/>
    <property type="molecule type" value="Genomic_DNA"/>
</dbReference>
<keyword evidence="1 3" id="KW-0479">Metal-binding</keyword>
<keyword evidence="2 3" id="KW-0408">Iron</keyword>
<dbReference type="Pfam" id="PF14226">
    <property type="entry name" value="DIOX_N"/>
    <property type="match status" value="1"/>
</dbReference>
<evidence type="ECO:0000313" key="6">
    <source>
        <dbReference type="EMBL" id="CAK9259830.1"/>
    </source>
</evidence>
<dbReference type="SUPFAM" id="SSF51197">
    <property type="entry name" value="Clavaminate synthase-like"/>
    <property type="match status" value="1"/>
</dbReference>
<dbReference type="InterPro" id="IPR005123">
    <property type="entry name" value="Oxoglu/Fe-dep_dioxygenase_dom"/>
</dbReference>
<evidence type="ECO:0000256" key="1">
    <source>
        <dbReference type="ARBA" id="ARBA00022723"/>
    </source>
</evidence>
<proteinExistence type="inferred from homology"/>
<feature type="domain" description="Fe2OG dioxygenase" evidence="5">
    <location>
        <begin position="184"/>
        <end position="285"/>
    </location>
</feature>
<dbReference type="Pfam" id="PF03171">
    <property type="entry name" value="2OG-FeII_Oxy"/>
    <property type="match status" value="1"/>
</dbReference>
<dbReference type="InterPro" id="IPR050231">
    <property type="entry name" value="Iron_ascorbate_oxido_reductase"/>
</dbReference>
<dbReference type="PROSITE" id="PS51471">
    <property type="entry name" value="FE2OG_OXY"/>
    <property type="match status" value="1"/>
</dbReference>
<gene>
    <name evidence="6" type="ORF">CSSPJE1EN1_LOCUS5308</name>
</gene>
<evidence type="ECO:0000313" key="7">
    <source>
        <dbReference type="Proteomes" id="UP001497444"/>
    </source>
</evidence>
<organism evidence="6 7">
    <name type="scientific">Sphagnum jensenii</name>
    <dbReference type="NCBI Taxonomy" id="128206"/>
    <lineage>
        <taxon>Eukaryota</taxon>
        <taxon>Viridiplantae</taxon>
        <taxon>Streptophyta</taxon>
        <taxon>Embryophyta</taxon>
        <taxon>Bryophyta</taxon>
        <taxon>Sphagnophytina</taxon>
        <taxon>Sphagnopsida</taxon>
        <taxon>Sphagnales</taxon>
        <taxon>Sphagnaceae</taxon>
        <taxon>Sphagnum</taxon>
    </lineage>
</organism>
<accession>A0ABP0W3B2</accession>
<keyword evidence="3" id="KW-0560">Oxidoreductase</keyword>
<dbReference type="InterPro" id="IPR026992">
    <property type="entry name" value="DIOX_N"/>
</dbReference>
<evidence type="ECO:0000256" key="3">
    <source>
        <dbReference type="RuleBase" id="RU003682"/>
    </source>
</evidence>
<dbReference type="InterPro" id="IPR027443">
    <property type="entry name" value="IPNS-like_sf"/>
</dbReference>
<reference evidence="6" key="1">
    <citation type="submission" date="2024-02" db="EMBL/GenBank/DDBJ databases">
        <authorList>
            <consortium name="ELIXIR-Norway"/>
            <consortium name="Elixir Norway"/>
        </authorList>
    </citation>
    <scope>NUCLEOTIDE SEQUENCE</scope>
</reference>
<sequence length="339" mass="37833">MVANDLQLLSSNGSTSKVEDNHEESIPLIDMGLLESGSIEDRQKVIKQIGDACEEWGFFQVLNHGMPLDLLNKGFANSHEFFNLPLEEKLKCKHPKGSLPIPAGFMNDMISKGVPDAKEMMFIYSETSFGARFNLWPEKPANFRDVGSEIVNAATKTGLHMLGLVSESLGLPNEHLPALANAKPRSDMFYFLYYPATPDNPNAVGSTKHTDGNILTILAIDNQMPGLQIWRGEKWLPVTPVKGAIIINVGDVLQVWSNDKYKSVTHRVVNSPTKPRFSIPLLLGPGHDFVIEPLVEFINEDHPPAFKPFVYKDYLLARFKNKNNTSKDAPEISIDYCRV</sequence>
<dbReference type="PANTHER" id="PTHR47990">
    <property type="entry name" value="2-OXOGLUTARATE (2OG) AND FE(II)-DEPENDENT OXYGENASE SUPERFAMILY PROTEIN-RELATED"/>
    <property type="match status" value="1"/>
</dbReference>
<protein>
    <recommendedName>
        <fullName evidence="5">Fe2OG dioxygenase domain-containing protein</fullName>
    </recommendedName>
</protein>
<feature type="compositionally biased region" description="Polar residues" evidence="4">
    <location>
        <begin position="7"/>
        <end position="16"/>
    </location>
</feature>
<dbReference type="Proteomes" id="UP001497444">
    <property type="component" value="Chromosome 12"/>
</dbReference>
<dbReference type="InterPro" id="IPR044861">
    <property type="entry name" value="IPNS-like_FE2OG_OXY"/>
</dbReference>
<evidence type="ECO:0000259" key="5">
    <source>
        <dbReference type="PROSITE" id="PS51471"/>
    </source>
</evidence>